<evidence type="ECO:0000256" key="6">
    <source>
        <dbReference type="ARBA" id="ARBA00023242"/>
    </source>
</evidence>
<dbReference type="InParanoid" id="A0A3N4LFH0"/>
<dbReference type="InterPro" id="IPR040227">
    <property type="entry name" value="Nibrin-rel"/>
</dbReference>
<accession>A0A3N4LFH0</accession>
<dbReference type="GO" id="GO:0030870">
    <property type="term" value="C:Mre11 complex"/>
    <property type="evidence" value="ECO:0007669"/>
    <property type="project" value="InterPro"/>
</dbReference>
<evidence type="ECO:0000256" key="8">
    <source>
        <dbReference type="SAM" id="Coils"/>
    </source>
</evidence>
<evidence type="ECO:0000256" key="3">
    <source>
        <dbReference type="ARBA" id="ARBA00022454"/>
    </source>
</evidence>
<evidence type="ECO:0000256" key="5">
    <source>
        <dbReference type="ARBA" id="ARBA00023204"/>
    </source>
</evidence>
<dbReference type="InterPro" id="IPR043014">
    <property type="entry name" value="Nibrin_BRCT2_sf"/>
</dbReference>
<dbReference type="AlphaFoldDB" id="A0A3N4LFH0"/>
<dbReference type="SUPFAM" id="SSF49879">
    <property type="entry name" value="SMAD/FHA domain"/>
    <property type="match status" value="1"/>
</dbReference>
<dbReference type="GO" id="GO:0005694">
    <property type="term" value="C:chromosome"/>
    <property type="evidence" value="ECO:0007669"/>
    <property type="project" value="UniProtKB-SubCell"/>
</dbReference>
<dbReference type="PANTHER" id="PTHR12162:SF0">
    <property type="entry name" value="NIBRIN"/>
    <property type="match status" value="1"/>
</dbReference>
<dbReference type="SUPFAM" id="SSF52113">
    <property type="entry name" value="BRCT domain"/>
    <property type="match status" value="1"/>
</dbReference>
<dbReference type="OrthoDB" id="552194at2759"/>
<comment type="subcellular location">
    <subcellularLocation>
        <location evidence="2">Chromosome</location>
    </subcellularLocation>
    <subcellularLocation>
        <location evidence="1">Nucleus</location>
    </subcellularLocation>
</comment>
<keyword evidence="8" id="KW-0175">Coiled coil</keyword>
<dbReference type="GO" id="GO:0000724">
    <property type="term" value="P:double-strand break repair via homologous recombination"/>
    <property type="evidence" value="ECO:0007669"/>
    <property type="project" value="TreeGrafter"/>
</dbReference>
<feature type="region of interest" description="Disordered" evidence="9">
    <location>
        <begin position="732"/>
        <end position="823"/>
    </location>
</feature>
<dbReference type="PROSITE" id="PS50006">
    <property type="entry name" value="FHA_DOMAIN"/>
    <property type="match status" value="1"/>
</dbReference>
<evidence type="ECO:0000313" key="11">
    <source>
        <dbReference type="EMBL" id="RPB21643.1"/>
    </source>
</evidence>
<gene>
    <name evidence="11" type="ORF">L211DRAFT_827928</name>
</gene>
<keyword evidence="5" id="KW-0234">DNA repair</keyword>
<keyword evidence="4" id="KW-0227">DNA damage</keyword>
<feature type="region of interest" description="Disordered" evidence="9">
    <location>
        <begin position="370"/>
        <end position="420"/>
    </location>
</feature>
<keyword evidence="12" id="KW-1185">Reference proteome</keyword>
<reference evidence="11 12" key="1">
    <citation type="journal article" date="2018" name="Nat. Ecol. Evol.">
        <title>Pezizomycetes genomes reveal the molecular basis of ectomycorrhizal truffle lifestyle.</title>
        <authorList>
            <person name="Murat C."/>
            <person name="Payen T."/>
            <person name="Noel B."/>
            <person name="Kuo A."/>
            <person name="Morin E."/>
            <person name="Chen J."/>
            <person name="Kohler A."/>
            <person name="Krizsan K."/>
            <person name="Balestrini R."/>
            <person name="Da Silva C."/>
            <person name="Montanini B."/>
            <person name="Hainaut M."/>
            <person name="Levati E."/>
            <person name="Barry K.W."/>
            <person name="Belfiori B."/>
            <person name="Cichocki N."/>
            <person name="Clum A."/>
            <person name="Dockter R.B."/>
            <person name="Fauchery L."/>
            <person name="Guy J."/>
            <person name="Iotti M."/>
            <person name="Le Tacon F."/>
            <person name="Lindquist E.A."/>
            <person name="Lipzen A."/>
            <person name="Malagnac F."/>
            <person name="Mello A."/>
            <person name="Molinier V."/>
            <person name="Miyauchi S."/>
            <person name="Poulain J."/>
            <person name="Riccioni C."/>
            <person name="Rubini A."/>
            <person name="Sitrit Y."/>
            <person name="Splivallo R."/>
            <person name="Traeger S."/>
            <person name="Wang M."/>
            <person name="Zifcakova L."/>
            <person name="Wipf D."/>
            <person name="Zambonelli A."/>
            <person name="Paolocci F."/>
            <person name="Nowrousian M."/>
            <person name="Ottonello S."/>
            <person name="Baldrian P."/>
            <person name="Spatafora J.W."/>
            <person name="Henrissat B."/>
            <person name="Nagy L.G."/>
            <person name="Aury J.M."/>
            <person name="Wincker P."/>
            <person name="Grigoriev I.V."/>
            <person name="Bonfante P."/>
            <person name="Martin F.M."/>
        </authorList>
    </citation>
    <scope>NUCLEOTIDE SEQUENCE [LARGE SCALE GENOMIC DNA]</scope>
    <source>
        <strain evidence="11 12">ATCC MYA-4762</strain>
    </source>
</reference>
<name>A0A3N4LFH0_9PEZI</name>
<feature type="domain" description="FHA" evidence="10">
    <location>
        <begin position="24"/>
        <end position="87"/>
    </location>
</feature>
<feature type="region of interest" description="Disordered" evidence="9">
    <location>
        <begin position="693"/>
        <end position="720"/>
    </location>
</feature>
<keyword evidence="3" id="KW-0158">Chromosome</keyword>
<dbReference type="Proteomes" id="UP000267821">
    <property type="component" value="Unassembled WGS sequence"/>
</dbReference>
<dbReference type="InterPro" id="IPR036420">
    <property type="entry name" value="BRCT_dom_sf"/>
</dbReference>
<evidence type="ECO:0000256" key="7">
    <source>
        <dbReference type="ARBA" id="ARBA00044757"/>
    </source>
</evidence>
<dbReference type="GO" id="GO:0003684">
    <property type="term" value="F:damaged DNA binding"/>
    <property type="evidence" value="ECO:0007669"/>
    <property type="project" value="TreeGrafter"/>
</dbReference>
<dbReference type="PANTHER" id="PTHR12162">
    <property type="entry name" value="NIBRIN-RELATED"/>
    <property type="match status" value="1"/>
</dbReference>
<evidence type="ECO:0000256" key="1">
    <source>
        <dbReference type="ARBA" id="ARBA00004123"/>
    </source>
</evidence>
<feature type="compositionally biased region" description="Polar residues" evidence="9">
    <location>
        <begin position="736"/>
        <end position="764"/>
    </location>
</feature>
<dbReference type="Gene3D" id="2.60.200.20">
    <property type="match status" value="1"/>
</dbReference>
<evidence type="ECO:0000313" key="12">
    <source>
        <dbReference type="Proteomes" id="UP000267821"/>
    </source>
</evidence>
<dbReference type="STRING" id="1051890.A0A3N4LFH0"/>
<dbReference type="EMBL" id="ML121558">
    <property type="protein sequence ID" value="RPB21643.1"/>
    <property type="molecule type" value="Genomic_DNA"/>
</dbReference>
<organism evidence="11 12">
    <name type="scientific">Terfezia boudieri ATCC MYA-4762</name>
    <dbReference type="NCBI Taxonomy" id="1051890"/>
    <lineage>
        <taxon>Eukaryota</taxon>
        <taxon>Fungi</taxon>
        <taxon>Dikarya</taxon>
        <taxon>Ascomycota</taxon>
        <taxon>Pezizomycotina</taxon>
        <taxon>Pezizomycetes</taxon>
        <taxon>Pezizales</taxon>
        <taxon>Pezizaceae</taxon>
        <taxon>Terfezia</taxon>
    </lineage>
</organism>
<comment type="similarity">
    <text evidence="7">Belongs to the Nibrin family.</text>
</comment>
<dbReference type="GO" id="GO:0007095">
    <property type="term" value="P:mitotic G2 DNA damage checkpoint signaling"/>
    <property type="evidence" value="ECO:0007669"/>
    <property type="project" value="InterPro"/>
</dbReference>
<protein>
    <recommendedName>
        <fullName evidence="10">FHA domain-containing protein</fullName>
    </recommendedName>
</protein>
<dbReference type="Pfam" id="PF16508">
    <property type="entry name" value="NIBRIN_BRCT_II"/>
    <property type="match status" value="1"/>
</dbReference>
<proteinExistence type="inferred from homology"/>
<dbReference type="InterPro" id="IPR000253">
    <property type="entry name" value="FHA_dom"/>
</dbReference>
<evidence type="ECO:0000256" key="2">
    <source>
        <dbReference type="ARBA" id="ARBA00004286"/>
    </source>
</evidence>
<dbReference type="InterPro" id="IPR008984">
    <property type="entry name" value="SMAD_FHA_dom_sf"/>
</dbReference>
<feature type="region of interest" description="Disordered" evidence="9">
    <location>
        <begin position="554"/>
        <end position="580"/>
    </location>
</feature>
<evidence type="ECO:0000256" key="9">
    <source>
        <dbReference type="SAM" id="MobiDB-lite"/>
    </source>
</evidence>
<dbReference type="InterPro" id="IPR032429">
    <property type="entry name" value="Nibrin_BRCT2"/>
</dbReference>
<evidence type="ECO:0000256" key="4">
    <source>
        <dbReference type="ARBA" id="ARBA00022763"/>
    </source>
</evidence>
<sequence>MWILDCEGDAISGRKLWLKPGSEYVVGRSVNGLVNLAIPHKSVSRLHLKIKVGEVPKGNGFKVLGRSSITLEGQKTMYGTQIDGEALGVGETKVLDGTEHTLKLANYDKLFRIKWQPIIFSFSLSTKEKKDKKVMAQRQSKVEKYDMKTLEAFVPTTTHVVASKRNTAIGLQALINGRYLVTEDYLNAVARACQPPEDEKSLLEDDFEKNWPDPMDFVPPPGNEPIPREKEYFEPKPERQTIFEGWTFVFCEKLQYETFLGPITDGGGKLERFEIIPGETTARKLVDFVEKRDHGNSAIVRFRGKGDTEDLYSQLSIEVSEILNIRMVEQNEFLDIILTVDTSSLRRQLEEEPTSAAPPSTAATQAGVNVGLMRPPPLPKKVSLNSGNGDVTMDDVSESVPPAKPEASQAPRGRRAGRPLTQFKKFKMDDLFSMPGDPLPPPASSQLLPPSSIGETQYDSVTHVTRTAVHDDHSALIAGTQDIAYATQGQTQGGMLRTVISQSLRKRSVEPDEEDEPDLMNKLFPGAAAMKRRKIQEEEDRAEHPEEGVVITESTPTESAKIEAETQGKKQQAKGKKWKPENPILVAAREVKEEEEKKKREEEDNKGDLDEEAILNLRSLGVVEVMEIQPRSVVMRVNAYGEDSDRWDPRWNGRSNFKKFRKRLPTGMQDGSEMMSVRGNVIIPLVEHKPGSGSVFAHGFPDESQSQKKDASEPEPGDEELGELTALAFSSRKSRIQASASQAHVSQGESLSSQTLSAGSNNTMHGDAMASRKVGTANKRPLSQNATPKGPVEKRAKKFLLKKDDSESSDEDGLRFTFRKRGR</sequence>
<dbReference type="Gene3D" id="3.40.50.10980">
    <property type="entry name" value="Nibrin, BRCT2 domain"/>
    <property type="match status" value="1"/>
</dbReference>
<evidence type="ECO:0000259" key="10">
    <source>
        <dbReference type="PROSITE" id="PS50006"/>
    </source>
</evidence>
<keyword evidence="6" id="KW-0539">Nucleus</keyword>
<feature type="coiled-coil region" evidence="8">
    <location>
        <begin position="584"/>
        <end position="612"/>
    </location>
</feature>